<dbReference type="InterPro" id="IPR003115">
    <property type="entry name" value="ParB_N"/>
</dbReference>
<dbReference type="Gene3D" id="3.90.1530.30">
    <property type="match status" value="1"/>
</dbReference>
<dbReference type="GO" id="GO:0007059">
    <property type="term" value="P:chromosome segregation"/>
    <property type="evidence" value="ECO:0007669"/>
    <property type="project" value="TreeGrafter"/>
</dbReference>
<dbReference type="Pfam" id="PF02195">
    <property type="entry name" value="ParB_N"/>
    <property type="match status" value="1"/>
</dbReference>
<dbReference type="KEGG" id="vsh:BSZ05_26450"/>
<dbReference type="KEGG" id="vsh:BSZ05_26715"/>
<dbReference type="Gene3D" id="1.10.10.2830">
    <property type="match status" value="1"/>
</dbReference>
<name>A0AAN1FMK0_9VIBR</name>
<proteinExistence type="inferred from homology"/>
<evidence type="ECO:0000259" key="2">
    <source>
        <dbReference type="SMART" id="SM00470"/>
    </source>
</evidence>
<dbReference type="PANTHER" id="PTHR33375:SF1">
    <property type="entry name" value="CHROMOSOME-PARTITIONING PROTEIN PARB-RELATED"/>
    <property type="match status" value="1"/>
</dbReference>
<keyword evidence="4" id="KW-0614">Plasmid</keyword>
<dbReference type="InterPro" id="IPR036086">
    <property type="entry name" value="ParB/Sulfiredoxin_sf"/>
</dbReference>
<dbReference type="SUPFAM" id="SSF110849">
    <property type="entry name" value="ParB/Sulfiredoxin"/>
    <property type="match status" value="1"/>
</dbReference>
<reference evidence="4" key="2">
    <citation type="journal article" date="2018" name="BMC Genomics">
        <title>Comparative genomic analysis reveals the evolution and environmental adaptation strategies of vibrios.</title>
        <authorList>
            <person name="Lin H."/>
            <person name="Yu M."/>
            <person name="Wang X."/>
            <person name="Zhang X.H."/>
        </authorList>
    </citation>
    <scope>NUCLEOTIDE SEQUENCE</scope>
    <source>
        <strain evidence="4">QT6D1</strain>
    </source>
</reference>
<protein>
    <recommendedName>
        <fullName evidence="2">ParB-like N-terminal domain-containing protein</fullName>
    </recommendedName>
</protein>
<dbReference type="GO" id="GO:0005694">
    <property type="term" value="C:chromosome"/>
    <property type="evidence" value="ECO:0007669"/>
    <property type="project" value="TreeGrafter"/>
</dbReference>
<geneLocation type="plasmid" evidence="4 5">
    <name>unnamed</name>
</geneLocation>
<dbReference type="InterPro" id="IPR013741">
    <property type="entry name" value="KorB_domain"/>
</dbReference>
<dbReference type="Pfam" id="PF08535">
    <property type="entry name" value="KorB"/>
    <property type="match status" value="1"/>
</dbReference>
<dbReference type="RefSeq" id="WP_088879095.1">
    <property type="nucleotide sequence ID" value="NZ_CP018310.1"/>
</dbReference>
<gene>
    <name evidence="3" type="ORF">BSZ05_26450</name>
    <name evidence="4" type="ORF">BSZ05_26715</name>
</gene>
<accession>A0AAN1FMK0</accession>
<evidence type="ECO:0000313" key="3">
    <source>
        <dbReference type="EMBL" id="ASI93397.1"/>
    </source>
</evidence>
<dbReference type="SUPFAM" id="SSF109709">
    <property type="entry name" value="KorB DNA-binding domain-like"/>
    <property type="match status" value="1"/>
</dbReference>
<dbReference type="AlphaFoldDB" id="A0AAN1FMK0"/>
<dbReference type="InterPro" id="IPR050336">
    <property type="entry name" value="Chromosome_partition/occlusion"/>
</dbReference>
<organism evidence="4 5">
    <name type="scientific">Vibrio mediterranei</name>
    <dbReference type="NCBI Taxonomy" id="689"/>
    <lineage>
        <taxon>Bacteria</taxon>
        <taxon>Pseudomonadati</taxon>
        <taxon>Pseudomonadota</taxon>
        <taxon>Gammaproteobacteria</taxon>
        <taxon>Vibrionales</taxon>
        <taxon>Vibrionaceae</taxon>
        <taxon>Vibrio</taxon>
    </lineage>
</organism>
<sequence length="293" mass="33167">MSLRNRAGSDGFDNFLDESDVQILNGEKILRIPKDLVYADSQVRTNFNEESIKELSNNIEENGQIQPIVVFSVDTTGKHKIHQGERRWRAVMLSSRLTHIDCIVRNSGSIFQQLSENIQRENLNAVEIGKAIRNIKNSEKLTGKDIADKLAISEQMVSMFNGVVDADDFILDAYHAGVVRDAHAINELKRASLINRTATKEYVGKNLEITRKFAEAFKKSLSKSDVATIKPEKSKSRSLAAFELSKGQKAEMTLSPDERNMTFKFNRLGKDANEILLKRIEQAMYDIEKMSKK</sequence>
<evidence type="ECO:0000313" key="5">
    <source>
        <dbReference type="Proteomes" id="UP000197092"/>
    </source>
</evidence>
<evidence type="ECO:0000313" key="4">
    <source>
        <dbReference type="EMBL" id="ASI93444.1"/>
    </source>
</evidence>
<dbReference type="InterPro" id="IPR004437">
    <property type="entry name" value="ParB/RepB/Spo0J"/>
</dbReference>
<feature type="domain" description="ParB-like N-terminal" evidence="2">
    <location>
        <begin position="29"/>
        <end position="118"/>
    </location>
</feature>
<dbReference type="NCBIfam" id="TIGR00180">
    <property type="entry name" value="parB_part"/>
    <property type="match status" value="1"/>
</dbReference>
<dbReference type="SMART" id="SM00470">
    <property type="entry name" value="ParB"/>
    <property type="match status" value="1"/>
</dbReference>
<dbReference type="EMBL" id="CP018310">
    <property type="protein sequence ID" value="ASI93397.1"/>
    <property type="molecule type" value="Genomic_DNA"/>
</dbReference>
<dbReference type="EMBL" id="CP018310">
    <property type="protein sequence ID" value="ASI93444.1"/>
    <property type="molecule type" value="Genomic_DNA"/>
</dbReference>
<evidence type="ECO:0000256" key="1">
    <source>
        <dbReference type="ARBA" id="ARBA00006295"/>
    </source>
</evidence>
<comment type="similarity">
    <text evidence="1">Belongs to the ParB family.</text>
</comment>
<dbReference type="PANTHER" id="PTHR33375">
    <property type="entry name" value="CHROMOSOME-PARTITIONING PROTEIN PARB-RELATED"/>
    <property type="match status" value="1"/>
</dbReference>
<dbReference type="GO" id="GO:0003677">
    <property type="term" value="F:DNA binding"/>
    <property type="evidence" value="ECO:0007669"/>
    <property type="project" value="InterPro"/>
</dbReference>
<reference evidence="5" key="1">
    <citation type="submission" date="2016-12" db="EMBL/GenBank/DDBJ databases">
        <title>Comparative genomic analysis reveals the diversity, evolution, and environmental adaptation strategies of the genus Vibrio.</title>
        <authorList>
            <person name="Lin H."/>
            <person name="Wang X."/>
            <person name="Zhang X.-H."/>
        </authorList>
    </citation>
    <scope>NUCLEOTIDE SEQUENCE [LARGE SCALE GENOMIC DNA]</scope>
    <source>
        <strain evidence="5">QT6D1</strain>
        <plasmid evidence="5">unnamed</plasmid>
    </source>
</reference>
<dbReference type="Proteomes" id="UP000197092">
    <property type="component" value="Plasmid unnamed"/>
</dbReference>